<sequence>MSGIHINDKKVTWEECSSSVHNTFKAYNSKPSITLLPDLLQQIPIILYSGQYDLICNHWATEAMIDGMTWNNGTGFDFGNGTSSPKHLWIVDGESAGLIQSARNLTYILFYDASHMRRGPLAGRAHIRSRASSSTVDDAWMKTIGWYFVSSMHSILLRST</sequence>
<dbReference type="Pfam" id="PF00450">
    <property type="entry name" value="Peptidase_S10"/>
    <property type="match status" value="1"/>
</dbReference>
<evidence type="ECO:0000313" key="2">
    <source>
        <dbReference type="EMBL" id="CAF1020706.1"/>
    </source>
</evidence>
<proteinExistence type="inferred from homology"/>
<reference evidence="2" key="1">
    <citation type="submission" date="2021-02" db="EMBL/GenBank/DDBJ databases">
        <authorList>
            <person name="Nowell W R."/>
        </authorList>
    </citation>
    <scope>NUCLEOTIDE SEQUENCE</scope>
</reference>
<evidence type="ECO:0000256" key="1">
    <source>
        <dbReference type="ARBA" id="ARBA00009431"/>
    </source>
</evidence>
<dbReference type="AlphaFoldDB" id="A0A814IA05"/>
<name>A0A814IA05_9BILA</name>
<dbReference type="SUPFAM" id="SSF53474">
    <property type="entry name" value="alpha/beta-Hydrolases"/>
    <property type="match status" value="1"/>
</dbReference>
<dbReference type="OrthoDB" id="443318at2759"/>
<dbReference type="Proteomes" id="UP000663891">
    <property type="component" value="Unassembled WGS sequence"/>
</dbReference>
<dbReference type="GO" id="GO:0004185">
    <property type="term" value="F:serine-type carboxypeptidase activity"/>
    <property type="evidence" value="ECO:0007669"/>
    <property type="project" value="InterPro"/>
</dbReference>
<dbReference type="Gene3D" id="3.40.50.1820">
    <property type="entry name" value="alpha/beta hydrolase"/>
    <property type="match status" value="1"/>
</dbReference>
<evidence type="ECO:0000313" key="3">
    <source>
        <dbReference type="Proteomes" id="UP000663891"/>
    </source>
</evidence>
<protein>
    <submittedName>
        <fullName evidence="2">Uncharacterized protein</fullName>
    </submittedName>
</protein>
<dbReference type="InterPro" id="IPR029058">
    <property type="entry name" value="AB_hydrolase_fold"/>
</dbReference>
<dbReference type="InterPro" id="IPR001563">
    <property type="entry name" value="Peptidase_S10"/>
</dbReference>
<organism evidence="2 3">
    <name type="scientific">Adineta steineri</name>
    <dbReference type="NCBI Taxonomy" id="433720"/>
    <lineage>
        <taxon>Eukaryota</taxon>
        <taxon>Metazoa</taxon>
        <taxon>Spiralia</taxon>
        <taxon>Gnathifera</taxon>
        <taxon>Rotifera</taxon>
        <taxon>Eurotatoria</taxon>
        <taxon>Bdelloidea</taxon>
        <taxon>Adinetida</taxon>
        <taxon>Adinetidae</taxon>
        <taxon>Adineta</taxon>
    </lineage>
</organism>
<accession>A0A814IA05</accession>
<comment type="caution">
    <text evidence="2">The sequence shown here is derived from an EMBL/GenBank/DDBJ whole genome shotgun (WGS) entry which is preliminary data.</text>
</comment>
<dbReference type="EMBL" id="CAJNON010000138">
    <property type="protein sequence ID" value="CAF1020706.1"/>
    <property type="molecule type" value="Genomic_DNA"/>
</dbReference>
<comment type="similarity">
    <text evidence="1">Belongs to the peptidase S10 family.</text>
</comment>
<gene>
    <name evidence="2" type="ORF">VCS650_LOCUS15778</name>
</gene>
<dbReference type="GO" id="GO:0006508">
    <property type="term" value="P:proteolysis"/>
    <property type="evidence" value="ECO:0007669"/>
    <property type="project" value="InterPro"/>
</dbReference>